<dbReference type="Pfam" id="PF00531">
    <property type="entry name" value="Death"/>
    <property type="match status" value="1"/>
</dbReference>
<dbReference type="GO" id="GO:0002020">
    <property type="term" value="F:protease binding"/>
    <property type="evidence" value="ECO:0007669"/>
    <property type="project" value="InterPro"/>
</dbReference>
<dbReference type="AlphaFoldDB" id="A0A8T2K0I2"/>
<dbReference type="Pfam" id="PF00619">
    <property type="entry name" value="CARD"/>
    <property type="match status" value="1"/>
</dbReference>
<dbReference type="SUPFAM" id="SSF47986">
    <property type="entry name" value="DEATH domain"/>
    <property type="match status" value="2"/>
</dbReference>
<dbReference type="GO" id="GO:0070513">
    <property type="term" value="F:death domain binding"/>
    <property type="evidence" value="ECO:0007669"/>
    <property type="project" value="InterPro"/>
</dbReference>
<organism evidence="3 4">
    <name type="scientific">Hymenochirus boettgeri</name>
    <name type="common">Congo dwarf clawed frog</name>
    <dbReference type="NCBI Taxonomy" id="247094"/>
    <lineage>
        <taxon>Eukaryota</taxon>
        <taxon>Metazoa</taxon>
        <taxon>Chordata</taxon>
        <taxon>Craniata</taxon>
        <taxon>Vertebrata</taxon>
        <taxon>Euteleostomi</taxon>
        <taxon>Amphibia</taxon>
        <taxon>Batrachia</taxon>
        <taxon>Anura</taxon>
        <taxon>Pipoidea</taxon>
        <taxon>Pipidae</taxon>
        <taxon>Pipinae</taxon>
        <taxon>Hymenochirus</taxon>
    </lineage>
</organism>
<dbReference type="EMBL" id="JAACNH010000003">
    <property type="protein sequence ID" value="KAG8448086.1"/>
    <property type="molecule type" value="Genomic_DNA"/>
</dbReference>
<name>A0A8T2K0I2_9PIPI</name>
<dbReference type="SMART" id="SM00114">
    <property type="entry name" value="CARD"/>
    <property type="match status" value="1"/>
</dbReference>
<evidence type="ECO:0000313" key="3">
    <source>
        <dbReference type="EMBL" id="KAG8448086.1"/>
    </source>
</evidence>
<dbReference type="InterPro" id="IPR011029">
    <property type="entry name" value="DEATH-like_dom_sf"/>
</dbReference>
<evidence type="ECO:0000259" key="2">
    <source>
        <dbReference type="PROSITE" id="PS50209"/>
    </source>
</evidence>
<gene>
    <name evidence="3" type="ORF">GDO86_015250</name>
</gene>
<evidence type="ECO:0000259" key="1">
    <source>
        <dbReference type="PROSITE" id="PS50017"/>
    </source>
</evidence>
<dbReference type="PANTHER" id="PTHR15034:SF5">
    <property type="entry name" value="DEATH DOMAIN-CONTAINING PROTEIN CRADD"/>
    <property type="match status" value="1"/>
</dbReference>
<dbReference type="PANTHER" id="PTHR15034">
    <property type="entry name" value="DEATH DOMAIN-CONTAINING PROTEIN CRADD"/>
    <property type="match status" value="1"/>
</dbReference>
<dbReference type="InterPro" id="IPR037939">
    <property type="entry name" value="CRADD"/>
</dbReference>
<feature type="domain" description="Death" evidence="1">
    <location>
        <begin position="114"/>
        <end position="183"/>
    </location>
</feature>
<keyword evidence="4" id="KW-1185">Reference proteome</keyword>
<dbReference type="OrthoDB" id="10031931at2759"/>
<dbReference type="GO" id="GO:0007165">
    <property type="term" value="P:signal transduction"/>
    <property type="evidence" value="ECO:0007669"/>
    <property type="project" value="InterPro"/>
</dbReference>
<feature type="domain" description="CARD" evidence="2">
    <location>
        <begin position="1"/>
        <end position="78"/>
    </location>
</feature>
<comment type="caution">
    <text evidence="3">The sequence shown here is derived from an EMBL/GenBank/DDBJ whole genome shotgun (WGS) entry which is preliminary data.</text>
</comment>
<dbReference type="PROSITE" id="PS50209">
    <property type="entry name" value="CARD"/>
    <property type="match status" value="1"/>
</dbReference>
<dbReference type="GO" id="GO:0042981">
    <property type="term" value="P:regulation of apoptotic process"/>
    <property type="evidence" value="ECO:0007669"/>
    <property type="project" value="InterPro"/>
</dbReference>
<dbReference type="InterPro" id="IPR001315">
    <property type="entry name" value="CARD"/>
</dbReference>
<dbReference type="Proteomes" id="UP000812440">
    <property type="component" value="Chromosome 8_10"/>
</dbReference>
<dbReference type="Gene3D" id="1.10.533.10">
    <property type="entry name" value="Death Domain, Fas"/>
    <property type="match status" value="2"/>
</dbReference>
<proteinExistence type="predicted"/>
<dbReference type="PROSITE" id="PS50017">
    <property type="entry name" value="DEATH_DOMAIN"/>
    <property type="match status" value="1"/>
</dbReference>
<sequence length="197" mass="22463">MDPKHKEILKRQRLELCAEGLAEGLVPQYLLQEGIITEHQLEEIFAQVTSQRRAMKLLDILPTRGPRAFEVFMGSLTEFPWVQESLKKLNQDQTGLQTGSTLELPSKFLHSCPTEKQLCLVAGNLGSEWEEILINLGVNQNELYRCKMNNPYNVQSQILEGFIKWKQCMGSKATMLKLWEALQAAETDLSVMQSLLQ</sequence>
<protein>
    <submittedName>
        <fullName evidence="3">Uncharacterized protein</fullName>
    </submittedName>
</protein>
<dbReference type="InterPro" id="IPR000488">
    <property type="entry name" value="Death_dom"/>
</dbReference>
<reference evidence="3" key="1">
    <citation type="thesis" date="2020" institute="ProQuest LLC" country="789 East Eisenhower Parkway, Ann Arbor, MI, USA">
        <title>Comparative Genomics and Chromosome Evolution.</title>
        <authorList>
            <person name="Mudd A.B."/>
        </authorList>
    </citation>
    <scope>NUCLEOTIDE SEQUENCE</scope>
    <source>
        <strain evidence="3">Female2</strain>
        <tissue evidence="3">Blood</tissue>
    </source>
</reference>
<accession>A0A8T2K0I2</accession>
<evidence type="ECO:0000313" key="4">
    <source>
        <dbReference type="Proteomes" id="UP000812440"/>
    </source>
</evidence>